<keyword evidence="3" id="KW-1185">Reference proteome</keyword>
<evidence type="ECO:0000313" key="2">
    <source>
        <dbReference type="EMBL" id="AGM11208.1"/>
    </source>
</evidence>
<gene>
    <name evidence="2" type="primary">43</name>
    <name evidence="2" type="ORF">HHTV2_43</name>
</gene>
<dbReference type="RefSeq" id="YP_008060352.1">
    <property type="nucleotide sequence ID" value="NC_021340.1"/>
</dbReference>
<proteinExistence type="predicted"/>
<dbReference type="KEGG" id="vg:16194281"/>
<dbReference type="GeneID" id="16194281"/>
<evidence type="ECO:0000256" key="1">
    <source>
        <dbReference type="SAM" id="MobiDB-lite"/>
    </source>
</evidence>
<dbReference type="Proteomes" id="UP000203112">
    <property type="component" value="Segment"/>
</dbReference>
<organism evidence="2 3">
    <name type="scientific">Haloarcula hispanica tailed virus 2</name>
    <dbReference type="NCBI Taxonomy" id="1273751"/>
    <lineage>
        <taxon>Viruses</taxon>
        <taxon>Duplodnaviria</taxon>
        <taxon>Heunggongvirae</taxon>
        <taxon>Uroviricota</taxon>
        <taxon>Caudoviricetes</taxon>
        <taxon>Saparoviridae</taxon>
        <taxon>Halohivirus</taxon>
        <taxon>Halohivirus suolae</taxon>
        <taxon>Halohivirus HHTV2</taxon>
    </lineage>
</organism>
<feature type="region of interest" description="Disordered" evidence="1">
    <location>
        <begin position="173"/>
        <end position="198"/>
    </location>
</feature>
<sequence>MAGDGTVRVRTEGSRGAVSTEEILDDMEGAAMINYSTNYAVYVEFPTSYTSSPPPFQPIYDWVDRKWGDLDAGLKSSVIPKGSSADAMSTEEQQRRVAAKIQWAIFHNGTDGVYFAHRALEKGESKAPSVLAQFEGSGDPKANEKALAEIVNGMFRESQRIVREEATDTGNLLQSGSIEWFESADDLPEKDPAEGGGR</sequence>
<accession>R4TM17</accession>
<reference evidence="2 3" key="1">
    <citation type="submission" date="2012-12" db="EMBL/GenBank/DDBJ databases">
        <authorList>
            <person name="Sencilo A."/>
            <person name="Jacobs-Sera D."/>
            <person name="Russell D.A."/>
            <person name="Ko C."/>
            <person name="Atanasova N."/>
            <person name="Osterlund E."/>
            <person name="Oksanen H.M."/>
            <person name="Bamford D.H."/>
            <person name="Hatfull G.F."/>
            <person name="Roine E."/>
            <person name="Hendrix R.W."/>
        </authorList>
    </citation>
    <scope>NUCLEOTIDE SEQUENCE [LARGE SCALE GENOMIC DNA]</scope>
</reference>
<evidence type="ECO:0000313" key="3">
    <source>
        <dbReference type="Proteomes" id="UP000203112"/>
    </source>
</evidence>
<dbReference type="OrthoDB" id="24786at10239"/>
<feature type="compositionally biased region" description="Basic and acidic residues" evidence="1">
    <location>
        <begin position="187"/>
        <end position="198"/>
    </location>
</feature>
<dbReference type="EMBL" id="KC292024">
    <property type="protein sequence ID" value="AGM11208.1"/>
    <property type="molecule type" value="Genomic_DNA"/>
</dbReference>
<protein>
    <submittedName>
        <fullName evidence="2">Uncharacterized protein</fullName>
    </submittedName>
</protein>
<name>R4TM17_9CAUD</name>